<keyword evidence="2" id="KW-1185">Reference proteome</keyword>
<evidence type="ECO:0000313" key="2">
    <source>
        <dbReference type="Proteomes" id="UP000827092"/>
    </source>
</evidence>
<name>A0AAV6VHF6_9ARAC</name>
<evidence type="ECO:0000313" key="1">
    <source>
        <dbReference type="EMBL" id="KAG8195503.1"/>
    </source>
</evidence>
<dbReference type="EMBL" id="JAFNEN010000086">
    <property type="protein sequence ID" value="KAG8195503.1"/>
    <property type="molecule type" value="Genomic_DNA"/>
</dbReference>
<sequence>MDSLPWRIRQWLSGRRIPPTGSRTGGAELRRRANGATFVARGQCNFLHRSLSPLVTCPAGGGAAGGSQKWLVCREVLVDREAGDKRVGATQKWRKRTCGE</sequence>
<dbReference type="AlphaFoldDB" id="A0AAV6VHF6"/>
<comment type="caution">
    <text evidence="1">The sequence shown here is derived from an EMBL/GenBank/DDBJ whole genome shotgun (WGS) entry which is preliminary data.</text>
</comment>
<gene>
    <name evidence="1" type="ORF">JTE90_010805</name>
</gene>
<accession>A0AAV6VHF6</accession>
<proteinExistence type="predicted"/>
<dbReference type="Proteomes" id="UP000827092">
    <property type="component" value="Unassembled WGS sequence"/>
</dbReference>
<organism evidence="1 2">
    <name type="scientific">Oedothorax gibbosus</name>
    <dbReference type="NCBI Taxonomy" id="931172"/>
    <lineage>
        <taxon>Eukaryota</taxon>
        <taxon>Metazoa</taxon>
        <taxon>Ecdysozoa</taxon>
        <taxon>Arthropoda</taxon>
        <taxon>Chelicerata</taxon>
        <taxon>Arachnida</taxon>
        <taxon>Araneae</taxon>
        <taxon>Araneomorphae</taxon>
        <taxon>Entelegynae</taxon>
        <taxon>Araneoidea</taxon>
        <taxon>Linyphiidae</taxon>
        <taxon>Erigoninae</taxon>
        <taxon>Oedothorax</taxon>
    </lineage>
</organism>
<reference evidence="1 2" key="1">
    <citation type="journal article" date="2022" name="Nat. Ecol. Evol.">
        <title>A masculinizing supergene underlies an exaggerated male reproductive morph in a spider.</title>
        <authorList>
            <person name="Hendrickx F."/>
            <person name="De Corte Z."/>
            <person name="Sonet G."/>
            <person name="Van Belleghem S.M."/>
            <person name="Kostlbacher S."/>
            <person name="Vangestel C."/>
        </authorList>
    </citation>
    <scope>NUCLEOTIDE SEQUENCE [LARGE SCALE GENOMIC DNA]</scope>
    <source>
        <strain evidence="1">W744_W776</strain>
    </source>
</reference>
<protein>
    <submittedName>
        <fullName evidence="1">Uncharacterized protein</fullName>
    </submittedName>
</protein>